<dbReference type="PANTHER" id="PTHR36529:SF1">
    <property type="entry name" value="GLYCOSYLTRANSFERASE"/>
    <property type="match status" value="1"/>
</dbReference>
<dbReference type="Gene3D" id="3.90.550.10">
    <property type="entry name" value="Spore Coat Polysaccharide Biosynthesis Protein SpsA, Chain A"/>
    <property type="match status" value="1"/>
</dbReference>
<sequence length="230" mass="26569">MGLLSSKQTDGDNEMAFDFHFPTSKKALLIFTRNPELGKVKTRLAKSVGDESALKIYKFLLKHTVEITEKLNVDKYVFYSENIHRDDIWNPDIFRKKLQIGNDLGERMKNAFSEIFGMGYEKAIIIGSDMFDLSKNDLETAYDVLETTPFVIGPATDGGYYLLGMKELNPEIFQNKDWGTSNVLETTLKDLPNEKYVLLEERNDVDYFEDIKEIDAFQQFLPPYLDKNFL</sequence>
<reference evidence="1 2" key="1">
    <citation type="submission" date="2021-01" db="EMBL/GenBank/DDBJ databases">
        <title>Aequorivita sp. strain KX20305, a bacterium isolated from the sediment collected at a cold seep field in South China Sea.</title>
        <authorList>
            <person name="Zhang H."/>
            <person name="Li C."/>
        </authorList>
    </citation>
    <scope>NUCLEOTIDE SEQUENCE [LARGE SCALE GENOMIC DNA]</scope>
    <source>
        <strain evidence="1 2">KX20305</strain>
    </source>
</reference>
<organism evidence="1 2">
    <name type="scientific">Aequorivita iocasae</name>
    <dbReference type="NCBI Taxonomy" id="2803865"/>
    <lineage>
        <taxon>Bacteria</taxon>
        <taxon>Pseudomonadati</taxon>
        <taxon>Bacteroidota</taxon>
        <taxon>Flavobacteriia</taxon>
        <taxon>Flavobacteriales</taxon>
        <taxon>Flavobacteriaceae</taxon>
        <taxon>Aequorivita</taxon>
    </lineage>
</organism>
<dbReference type="Proteomes" id="UP000629420">
    <property type="component" value="Chromosome"/>
</dbReference>
<name>A0ABX7DT00_9FLAO</name>
<evidence type="ECO:0000313" key="2">
    <source>
        <dbReference type="Proteomes" id="UP000629420"/>
    </source>
</evidence>
<accession>A0ABX7DT00</accession>
<proteinExistence type="predicted"/>
<dbReference type="NCBIfam" id="TIGR04282">
    <property type="entry name" value="glyco_like_cofC"/>
    <property type="match status" value="1"/>
</dbReference>
<dbReference type="PANTHER" id="PTHR36529">
    <property type="entry name" value="SLL1095 PROTEIN"/>
    <property type="match status" value="1"/>
</dbReference>
<gene>
    <name evidence="1" type="ORF">JK629_02345</name>
</gene>
<evidence type="ECO:0000313" key="1">
    <source>
        <dbReference type="EMBL" id="QQX77133.1"/>
    </source>
</evidence>
<protein>
    <submittedName>
        <fullName evidence="1">TIGR04282 family arsenosugar biosynthesis glycosyltransferase</fullName>
    </submittedName>
</protein>
<dbReference type="InterPro" id="IPR029044">
    <property type="entry name" value="Nucleotide-diphossugar_trans"/>
</dbReference>
<dbReference type="EMBL" id="CP068439">
    <property type="protein sequence ID" value="QQX77133.1"/>
    <property type="molecule type" value="Genomic_DNA"/>
</dbReference>
<keyword evidence="2" id="KW-1185">Reference proteome</keyword>
<dbReference type="RefSeq" id="WP_202337036.1">
    <property type="nucleotide sequence ID" value="NZ_CP068439.1"/>
</dbReference>
<dbReference type="SUPFAM" id="SSF53448">
    <property type="entry name" value="Nucleotide-diphospho-sugar transferases"/>
    <property type="match status" value="1"/>
</dbReference>
<dbReference type="InterPro" id="IPR018641">
    <property type="entry name" value="Trfase_1_rSAM/seldom-assoc"/>
</dbReference>
<dbReference type="Pfam" id="PF09837">
    <property type="entry name" value="DUF2064"/>
    <property type="match status" value="1"/>
</dbReference>